<organism evidence="2 3">
    <name type="scientific">Nepenthes gracilis</name>
    <name type="common">Slender pitcher plant</name>
    <dbReference type="NCBI Taxonomy" id="150966"/>
    <lineage>
        <taxon>Eukaryota</taxon>
        <taxon>Viridiplantae</taxon>
        <taxon>Streptophyta</taxon>
        <taxon>Embryophyta</taxon>
        <taxon>Tracheophyta</taxon>
        <taxon>Spermatophyta</taxon>
        <taxon>Magnoliopsida</taxon>
        <taxon>eudicotyledons</taxon>
        <taxon>Gunneridae</taxon>
        <taxon>Pentapetalae</taxon>
        <taxon>Caryophyllales</taxon>
        <taxon>Nepenthaceae</taxon>
        <taxon>Nepenthes</taxon>
    </lineage>
</organism>
<dbReference type="Proteomes" id="UP001279734">
    <property type="component" value="Unassembled WGS sequence"/>
</dbReference>
<evidence type="ECO:0000256" key="1">
    <source>
        <dbReference type="SAM" id="MobiDB-lite"/>
    </source>
</evidence>
<dbReference type="EMBL" id="BSYO01000024">
    <property type="protein sequence ID" value="GMH22141.1"/>
    <property type="molecule type" value="Genomic_DNA"/>
</dbReference>
<evidence type="ECO:0000313" key="2">
    <source>
        <dbReference type="EMBL" id="GMH22141.1"/>
    </source>
</evidence>
<name>A0AAD3Y012_NEPGR</name>
<protein>
    <submittedName>
        <fullName evidence="2">Uncharacterized protein</fullName>
    </submittedName>
</protein>
<comment type="caution">
    <text evidence="2">The sequence shown here is derived from an EMBL/GenBank/DDBJ whole genome shotgun (WGS) entry which is preliminary data.</text>
</comment>
<reference evidence="2" key="1">
    <citation type="submission" date="2023-05" db="EMBL/GenBank/DDBJ databases">
        <title>Nepenthes gracilis genome sequencing.</title>
        <authorList>
            <person name="Fukushima K."/>
        </authorList>
    </citation>
    <scope>NUCLEOTIDE SEQUENCE</scope>
    <source>
        <strain evidence="2">SING2019-196</strain>
    </source>
</reference>
<gene>
    <name evidence="2" type="ORF">Nepgr_023984</name>
</gene>
<proteinExistence type="predicted"/>
<dbReference type="AlphaFoldDB" id="A0AAD3Y012"/>
<keyword evidence="3" id="KW-1185">Reference proteome</keyword>
<evidence type="ECO:0000313" key="3">
    <source>
        <dbReference type="Proteomes" id="UP001279734"/>
    </source>
</evidence>
<feature type="compositionally biased region" description="Polar residues" evidence="1">
    <location>
        <begin position="17"/>
        <end position="39"/>
    </location>
</feature>
<feature type="region of interest" description="Disordered" evidence="1">
    <location>
        <begin position="1"/>
        <end position="44"/>
    </location>
</feature>
<accession>A0AAD3Y012</accession>
<sequence>MHRGARLPTTRVHHPSPGSSESKTGFSRWPSQGQRCSSSETREEHLDGAYRHTNRVYKSMDSLCSVLYAAKKWSTSLDHRNRQARMRGCFSEGYKQTTTAFLLNSKSRLGSAKAAGSRG</sequence>